<dbReference type="OrthoDB" id="8537976at2"/>
<name>A0A1G6H8L1_9BURK</name>
<dbReference type="STRING" id="416944.SAMN05421548_10246"/>
<dbReference type="RefSeq" id="WP_091994315.1">
    <property type="nucleotide sequence ID" value="NZ_FMYQ01000002.1"/>
</dbReference>
<dbReference type="Pfam" id="PF01124">
    <property type="entry name" value="MAPEG"/>
    <property type="match status" value="1"/>
</dbReference>
<protein>
    <recommendedName>
        <fullName evidence="8">MAPEG family protein</fullName>
    </recommendedName>
</protein>
<dbReference type="EMBL" id="FMYQ01000002">
    <property type="protein sequence ID" value="SDB90493.1"/>
    <property type="molecule type" value="Genomic_DNA"/>
</dbReference>
<evidence type="ECO:0000256" key="4">
    <source>
        <dbReference type="ARBA" id="ARBA00023136"/>
    </source>
</evidence>
<dbReference type="InterPro" id="IPR001129">
    <property type="entry name" value="Membr-assoc_MAPEG"/>
</dbReference>
<evidence type="ECO:0000313" key="7">
    <source>
        <dbReference type="Proteomes" id="UP000198908"/>
    </source>
</evidence>
<evidence type="ECO:0000256" key="3">
    <source>
        <dbReference type="ARBA" id="ARBA00022989"/>
    </source>
</evidence>
<keyword evidence="3 5" id="KW-1133">Transmembrane helix</keyword>
<evidence type="ECO:0000256" key="1">
    <source>
        <dbReference type="ARBA" id="ARBA00004370"/>
    </source>
</evidence>
<comment type="subcellular location">
    <subcellularLocation>
        <location evidence="1">Membrane</location>
    </subcellularLocation>
</comment>
<dbReference type="SUPFAM" id="SSF161084">
    <property type="entry name" value="MAPEG domain-like"/>
    <property type="match status" value="1"/>
</dbReference>
<feature type="transmembrane region" description="Helical" evidence="5">
    <location>
        <begin position="50"/>
        <end position="70"/>
    </location>
</feature>
<keyword evidence="2 5" id="KW-0812">Transmembrane</keyword>
<dbReference type="AlphaFoldDB" id="A0A1G6H8L1"/>
<keyword evidence="7" id="KW-1185">Reference proteome</keyword>
<gene>
    <name evidence="6" type="ORF">SAMN05421548_10246</name>
</gene>
<feature type="transmembrane region" description="Helical" evidence="5">
    <location>
        <begin position="77"/>
        <end position="97"/>
    </location>
</feature>
<dbReference type="GO" id="GO:0016020">
    <property type="term" value="C:membrane"/>
    <property type="evidence" value="ECO:0007669"/>
    <property type="project" value="UniProtKB-SubCell"/>
</dbReference>
<accession>A0A1G6H8L1</accession>
<keyword evidence="4 5" id="KW-0472">Membrane</keyword>
<evidence type="ECO:0008006" key="8">
    <source>
        <dbReference type="Google" id="ProtNLM"/>
    </source>
</evidence>
<proteinExistence type="predicted"/>
<reference evidence="7" key="1">
    <citation type="submission" date="2016-09" db="EMBL/GenBank/DDBJ databases">
        <authorList>
            <person name="Varghese N."/>
            <person name="Submissions S."/>
        </authorList>
    </citation>
    <scope>NUCLEOTIDE SEQUENCE [LARGE SCALE GENOMIC DNA]</scope>
    <source>
        <strain evidence="7">TNe-862</strain>
    </source>
</reference>
<sequence>MDRIALSCVAVLGLLLFGLGLSISMLRFRERTLSGGAPDPSDLLHKFVRAHANTAEYVPFFAVLFLYLGAHSPTPATVALMVAATVCRCLLVVGLIAFPSMAKPNPARFVGALGTYAAGIALSLALLH</sequence>
<dbReference type="Proteomes" id="UP000198908">
    <property type="component" value="Unassembled WGS sequence"/>
</dbReference>
<feature type="transmembrane region" description="Helical" evidence="5">
    <location>
        <begin position="109"/>
        <end position="127"/>
    </location>
</feature>
<dbReference type="InterPro" id="IPR023352">
    <property type="entry name" value="MAPEG-like_dom_sf"/>
</dbReference>
<organism evidence="6 7">
    <name type="scientific">Paraburkholderia lycopersici</name>
    <dbReference type="NCBI Taxonomy" id="416944"/>
    <lineage>
        <taxon>Bacteria</taxon>
        <taxon>Pseudomonadati</taxon>
        <taxon>Pseudomonadota</taxon>
        <taxon>Betaproteobacteria</taxon>
        <taxon>Burkholderiales</taxon>
        <taxon>Burkholderiaceae</taxon>
        <taxon>Paraburkholderia</taxon>
    </lineage>
</organism>
<evidence type="ECO:0000256" key="5">
    <source>
        <dbReference type="SAM" id="Phobius"/>
    </source>
</evidence>
<evidence type="ECO:0000313" key="6">
    <source>
        <dbReference type="EMBL" id="SDB90493.1"/>
    </source>
</evidence>
<dbReference type="Gene3D" id="1.20.120.550">
    <property type="entry name" value="Membrane associated eicosanoid/glutathione metabolism-like domain"/>
    <property type="match status" value="1"/>
</dbReference>
<evidence type="ECO:0000256" key="2">
    <source>
        <dbReference type="ARBA" id="ARBA00022692"/>
    </source>
</evidence>